<reference evidence="3 4" key="1">
    <citation type="submission" date="2023-02" db="EMBL/GenBank/DDBJ databases">
        <title>LHISI_Scaffold_Assembly.</title>
        <authorList>
            <person name="Stuart O.P."/>
            <person name="Cleave R."/>
            <person name="Magrath M.J.L."/>
            <person name="Mikheyev A.S."/>
        </authorList>
    </citation>
    <scope>NUCLEOTIDE SEQUENCE [LARGE SCALE GENOMIC DNA]</scope>
    <source>
        <strain evidence="3">Daus_M_001</strain>
        <tissue evidence="3">Leg muscle</tissue>
    </source>
</reference>
<comment type="caution">
    <text evidence="3">The sequence shown here is derived from an EMBL/GenBank/DDBJ whole genome shotgun (WGS) entry which is preliminary data.</text>
</comment>
<dbReference type="InterPro" id="IPR011604">
    <property type="entry name" value="PDDEXK-like_dom_sf"/>
</dbReference>
<protein>
    <recommendedName>
        <fullName evidence="2">YqaJ viral recombinase domain-containing protein</fullName>
    </recommendedName>
</protein>
<organism evidence="3 4">
    <name type="scientific">Dryococelus australis</name>
    <dbReference type="NCBI Taxonomy" id="614101"/>
    <lineage>
        <taxon>Eukaryota</taxon>
        <taxon>Metazoa</taxon>
        <taxon>Ecdysozoa</taxon>
        <taxon>Arthropoda</taxon>
        <taxon>Hexapoda</taxon>
        <taxon>Insecta</taxon>
        <taxon>Pterygota</taxon>
        <taxon>Neoptera</taxon>
        <taxon>Polyneoptera</taxon>
        <taxon>Phasmatodea</taxon>
        <taxon>Verophasmatodea</taxon>
        <taxon>Anareolatae</taxon>
        <taxon>Phasmatidae</taxon>
        <taxon>Eurycanthinae</taxon>
        <taxon>Dryococelus</taxon>
    </lineage>
</organism>
<feature type="region of interest" description="Disordered" evidence="1">
    <location>
        <begin position="420"/>
        <end position="448"/>
    </location>
</feature>
<dbReference type="InterPro" id="IPR019080">
    <property type="entry name" value="YqaJ_viral_recombinase"/>
</dbReference>
<sequence>MLTTRILFVTDGNAARWNQLQLDNTTLEGLSAPSILIYLSFTETYFSDQVFENERCPGHTYRNDSRKLKQIYYGTLLQREQTIGSVWSNSSIYLLHTWLVEVYGAGRWKLDERKIKSAHFTVNSLYQSGNGELVLQSDPLQLTHHLPIGPCHTGHYPVHYRVHYWPVINQWGAELILTQSNVLNRMKGFTINPVPLSGYKKETISLTISLLLRCGVLVRLDLVRAARKPRAPAYNDQPIECRVASKVGNDVEKVAMCLNVELKDWHYHSICIQVHLQQGFRKCSFYREQPVRDFSHKVAKCGEASQAAPEWMDGKKREIPEKTRRKAASSGSIPTCEDPEAGAKRTGEEVVTDSPPDVKLSGHSTPSSVAHVRLEEKDMLLVTSKNFAADELTIGDYCNDEYRTHLHHLLSTKLRELRKKSVAKRSPKYSSTGPDEHYRPHAAEALPDTPGDKIAVLEEEYLRSLQEDHCAEALPDTPGDKLAVLEEEYLRSLQEECTDERRRAIQSNIKDQTTSQELREQRRERITGSCFGKICKMLTTTSCASVVEYIRYPRFSGNAHTRWGIEMEATALLSVSEILGGGGMEKCSFFIPKEYPYFGATSNGVIEESVILEIKFPSSSKDMSPEEAFTTQKITFLRKENNTLRLKKEHPYFYQVQGQLNITELEVCLLLDKVKRRKDMWQEIMLPKLTVFYMECLLLEIVDSRRARGRIIREAHHILEAQAKAISEKTKEDVKMN</sequence>
<dbReference type="InterPro" id="IPR051703">
    <property type="entry name" value="NF-kappa-B_Signaling_Reg"/>
</dbReference>
<evidence type="ECO:0000259" key="2">
    <source>
        <dbReference type="Pfam" id="PF09588"/>
    </source>
</evidence>
<dbReference type="Pfam" id="PF09588">
    <property type="entry name" value="YqaJ"/>
    <property type="match status" value="1"/>
</dbReference>
<dbReference type="Proteomes" id="UP001159363">
    <property type="component" value="Chromosome 8"/>
</dbReference>
<proteinExistence type="predicted"/>
<feature type="domain" description="YqaJ viral recombinase" evidence="2">
    <location>
        <begin position="520"/>
        <end position="665"/>
    </location>
</feature>
<dbReference type="PANTHER" id="PTHR46609">
    <property type="entry name" value="EXONUCLEASE, PHAGE-TYPE/RECB, C-TERMINAL DOMAIN-CONTAINING PROTEIN"/>
    <property type="match status" value="1"/>
</dbReference>
<dbReference type="CDD" id="cd22343">
    <property type="entry name" value="PDDEXK_lambda_exonuclease-like"/>
    <property type="match status" value="1"/>
</dbReference>
<evidence type="ECO:0000256" key="1">
    <source>
        <dbReference type="SAM" id="MobiDB-lite"/>
    </source>
</evidence>
<dbReference type="Gene3D" id="3.90.320.10">
    <property type="match status" value="1"/>
</dbReference>
<dbReference type="PANTHER" id="PTHR46609:SF8">
    <property type="entry name" value="YQAJ VIRAL RECOMBINASE DOMAIN-CONTAINING PROTEIN"/>
    <property type="match status" value="1"/>
</dbReference>
<dbReference type="SUPFAM" id="SSF52980">
    <property type="entry name" value="Restriction endonuclease-like"/>
    <property type="match status" value="1"/>
</dbReference>
<keyword evidence="4" id="KW-1185">Reference proteome</keyword>
<feature type="region of interest" description="Disordered" evidence="1">
    <location>
        <begin position="309"/>
        <end position="367"/>
    </location>
</feature>
<dbReference type="EMBL" id="JARBHB010000009">
    <property type="protein sequence ID" value="KAJ8876211.1"/>
    <property type="molecule type" value="Genomic_DNA"/>
</dbReference>
<evidence type="ECO:0000313" key="3">
    <source>
        <dbReference type="EMBL" id="KAJ8876211.1"/>
    </source>
</evidence>
<gene>
    <name evidence="3" type="ORF">PR048_024121</name>
</gene>
<feature type="compositionally biased region" description="Basic and acidic residues" evidence="1">
    <location>
        <begin position="312"/>
        <end position="322"/>
    </location>
</feature>
<accession>A0ABQ9GW01</accession>
<dbReference type="InterPro" id="IPR011335">
    <property type="entry name" value="Restrct_endonuc-II-like"/>
</dbReference>
<name>A0ABQ9GW01_9NEOP</name>
<evidence type="ECO:0000313" key="4">
    <source>
        <dbReference type="Proteomes" id="UP001159363"/>
    </source>
</evidence>